<evidence type="ECO:0000313" key="9">
    <source>
        <dbReference type="Proteomes" id="UP000033163"/>
    </source>
</evidence>
<keyword evidence="5" id="KW-0804">Transcription</keyword>
<evidence type="ECO:0000259" key="6">
    <source>
        <dbReference type="PROSITE" id="PS50045"/>
    </source>
</evidence>
<dbReference type="Pfam" id="PF00158">
    <property type="entry name" value="Sigma54_activat"/>
    <property type="match status" value="1"/>
</dbReference>
<dbReference type="CDD" id="cd00009">
    <property type="entry name" value="AAA"/>
    <property type="match status" value="1"/>
</dbReference>
<protein>
    <submittedName>
        <fullName evidence="8">Sigma54 specific transcriptional regulator</fullName>
    </submittedName>
</protein>
<dbReference type="RefSeq" id="WP_046504000.1">
    <property type="nucleotide sequence ID" value="NZ_LN831776.1"/>
</dbReference>
<dbReference type="SMART" id="SM00382">
    <property type="entry name" value="AAA"/>
    <property type="match status" value="1"/>
</dbReference>
<dbReference type="InterPro" id="IPR003593">
    <property type="entry name" value="AAA+_ATPase"/>
</dbReference>
<dbReference type="PROSITE" id="PS50112">
    <property type="entry name" value="PAS"/>
    <property type="match status" value="1"/>
</dbReference>
<dbReference type="PROSITE" id="PS50045">
    <property type="entry name" value="SIGMA54_INTERACT_4"/>
    <property type="match status" value="1"/>
</dbReference>
<dbReference type="Pfam" id="PF25601">
    <property type="entry name" value="AAA_lid_14"/>
    <property type="match status" value="1"/>
</dbReference>
<dbReference type="AlphaFoldDB" id="A0A0E3WHZ4"/>
<evidence type="ECO:0000259" key="7">
    <source>
        <dbReference type="PROSITE" id="PS50112"/>
    </source>
</evidence>
<dbReference type="SUPFAM" id="SSF55785">
    <property type="entry name" value="PYP-like sensor domain (PAS domain)"/>
    <property type="match status" value="1"/>
</dbReference>
<dbReference type="PATRIC" id="fig|1073571.4.peg.3995"/>
<feature type="domain" description="PAS" evidence="7">
    <location>
        <begin position="210"/>
        <end position="246"/>
    </location>
</feature>
<dbReference type="STRING" id="483937.AMQ84_09585"/>
<organism evidence="8 9">
    <name type="scientific">Paenibacillus riograndensis SBR5</name>
    <dbReference type="NCBI Taxonomy" id="1073571"/>
    <lineage>
        <taxon>Bacteria</taxon>
        <taxon>Bacillati</taxon>
        <taxon>Bacillota</taxon>
        <taxon>Bacilli</taxon>
        <taxon>Bacillales</taxon>
        <taxon>Paenibacillaceae</taxon>
        <taxon>Paenibacillus</taxon>
        <taxon>Paenibacillus sonchi group</taxon>
    </lineage>
</organism>
<evidence type="ECO:0000256" key="4">
    <source>
        <dbReference type="ARBA" id="ARBA00023125"/>
    </source>
</evidence>
<dbReference type="PANTHER" id="PTHR32071:SF57">
    <property type="entry name" value="C4-DICARBOXYLATE TRANSPORT TRANSCRIPTIONAL REGULATORY PROTEIN DCTD"/>
    <property type="match status" value="1"/>
</dbReference>
<dbReference type="KEGG" id="pri:PRIO_3740"/>
<dbReference type="InterPro" id="IPR002078">
    <property type="entry name" value="Sigma_54_int"/>
</dbReference>
<evidence type="ECO:0000313" key="8">
    <source>
        <dbReference type="EMBL" id="CQR56143.1"/>
    </source>
</evidence>
<dbReference type="InterPro" id="IPR058031">
    <property type="entry name" value="AAA_lid_NorR"/>
</dbReference>
<dbReference type="PROSITE" id="PS00676">
    <property type="entry name" value="SIGMA54_INTERACT_2"/>
    <property type="match status" value="1"/>
</dbReference>
<proteinExistence type="predicted"/>
<dbReference type="InterPro" id="IPR035965">
    <property type="entry name" value="PAS-like_dom_sf"/>
</dbReference>
<sequence>MVRIAIAVIAGAETTSTLLCRQLTSLLGEYMSFHPFSVNGWTGEAEVDLVIISSHILFIKHSPFVLRKQTDVFIMKRTLSRKGWEQIKDLPAGNRYLVVNDERDSVVETISLLYELGLRHVDLVPCYPGLLENGSVLQAITPGEAHLAPASVEHIIDIGPRVIDIGTIVEILTRFNLVNSKTRRILDRYASEIMTSSQGLQFTMQEMLDTKNLFEETLNMVQDGVVTYDELGRVTFINRTAEEILGEAWDGSRLKVGQLFSRHGIELEWQEGEIRDRLVTIRKQNVILSKMAILGRGNAKERVLIFNIARKIEELELKLRKQLRDKGHTSRFTFEDIVTDAEPMKRIIEKAKKMAKNDLSVLILGENGTGKELFAHSIHDYSHRSPFAFIAVNCSALPENLLESELFGYEEGAFTGARKGGKPGLFEQAHKGTIFLDEIGDISPHLQARLLRVIQQKEILKVGGTRLLPVDVRVIAATNRNLAELVKSGGFREDLYYRLKVLQIEIVPLRERKEDIPRLIRYFLARRGITRKLPPELSVALAAHDWPGNIRELENTVEYIAIMNGEDFSVEDLPFETNSPPVAEVNKVEPPLLPLSPLPVECLDIDVGRLLLTTLVEAKADGKPTGRRNLTTLLRAQGVVMTENQIRKWLDRLRDQGWIEIKAGRSGCLVTGEGYRHLTTSSAGELS</sequence>
<dbReference type="SUPFAM" id="SSF52540">
    <property type="entry name" value="P-loop containing nucleoside triphosphate hydrolases"/>
    <property type="match status" value="1"/>
</dbReference>
<dbReference type="Proteomes" id="UP000033163">
    <property type="component" value="Chromosome I"/>
</dbReference>
<evidence type="ECO:0000256" key="5">
    <source>
        <dbReference type="ARBA" id="ARBA00023163"/>
    </source>
</evidence>
<dbReference type="EMBL" id="LN831776">
    <property type="protein sequence ID" value="CQR56143.1"/>
    <property type="molecule type" value="Genomic_DNA"/>
</dbReference>
<dbReference type="PANTHER" id="PTHR32071">
    <property type="entry name" value="TRANSCRIPTIONAL REGULATORY PROTEIN"/>
    <property type="match status" value="1"/>
</dbReference>
<dbReference type="GO" id="GO:0005524">
    <property type="term" value="F:ATP binding"/>
    <property type="evidence" value="ECO:0007669"/>
    <property type="project" value="UniProtKB-KW"/>
</dbReference>
<evidence type="ECO:0000256" key="2">
    <source>
        <dbReference type="ARBA" id="ARBA00022840"/>
    </source>
</evidence>
<dbReference type="FunFam" id="3.40.50.300:FF:000006">
    <property type="entry name" value="DNA-binding transcriptional regulator NtrC"/>
    <property type="match status" value="1"/>
</dbReference>
<dbReference type="InterPro" id="IPR036388">
    <property type="entry name" value="WH-like_DNA-bd_sf"/>
</dbReference>
<dbReference type="InterPro" id="IPR000014">
    <property type="entry name" value="PAS"/>
</dbReference>
<keyword evidence="3" id="KW-0805">Transcription regulation</keyword>
<keyword evidence="1" id="KW-0547">Nucleotide-binding</keyword>
<dbReference type="Gene3D" id="1.10.8.60">
    <property type="match status" value="1"/>
</dbReference>
<dbReference type="Pfam" id="PF13188">
    <property type="entry name" value="PAS_8"/>
    <property type="match status" value="1"/>
</dbReference>
<dbReference type="GO" id="GO:0006355">
    <property type="term" value="P:regulation of DNA-templated transcription"/>
    <property type="evidence" value="ECO:0007669"/>
    <property type="project" value="InterPro"/>
</dbReference>
<dbReference type="Gene3D" id="1.10.10.10">
    <property type="entry name" value="Winged helix-like DNA-binding domain superfamily/Winged helix DNA-binding domain"/>
    <property type="match status" value="1"/>
</dbReference>
<keyword evidence="4" id="KW-0238">DNA-binding</keyword>
<dbReference type="InterPro" id="IPR025943">
    <property type="entry name" value="Sigma_54_int_dom_ATP-bd_2"/>
</dbReference>
<dbReference type="Gene3D" id="3.30.450.20">
    <property type="entry name" value="PAS domain"/>
    <property type="match status" value="1"/>
</dbReference>
<name>A0A0E3WHZ4_9BACL</name>
<dbReference type="PROSITE" id="PS00688">
    <property type="entry name" value="SIGMA54_INTERACT_3"/>
    <property type="match status" value="1"/>
</dbReference>
<feature type="domain" description="Sigma-54 factor interaction" evidence="6">
    <location>
        <begin position="337"/>
        <end position="562"/>
    </location>
</feature>
<dbReference type="HOGENOM" id="CLU_000445_8_7_9"/>
<gene>
    <name evidence="8" type="ORF">PRIO_3740</name>
</gene>
<accession>A0A0E3WHZ4</accession>
<dbReference type="InterPro" id="IPR025944">
    <property type="entry name" value="Sigma_54_int_dom_CS"/>
</dbReference>
<keyword evidence="2" id="KW-0067">ATP-binding</keyword>
<reference evidence="9" key="1">
    <citation type="submission" date="2015-03" db="EMBL/GenBank/DDBJ databases">
        <authorList>
            <person name="Wibberg D."/>
        </authorList>
    </citation>
    <scope>NUCLEOTIDE SEQUENCE [LARGE SCALE GENOMIC DNA]</scope>
</reference>
<evidence type="ECO:0000256" key="3">
    <source>
        <dbReference type="ARBA" id="ARBA00023015"/>
    </source>
</evidence>
<dbReference type="InterPro" id="IPR027417">
    <property type="entry name" value="P-loop_NTPase"/>
</dbReference>
<evidence type="ECO:0000256" key="1">
    <source>
        <dbReference type="ARBA" id="ARBA00022741"/>
    </source>
</evidence>
<dbReference type="Gene3D" id="3.40.50.300">
    <property type="entry name" value="P-loop containing nucleotide triphosphate hydrolases"/>
    <property type="match status" value="1"/>
</dbReference>
<dbReference type="GO" id="GO:0003677">
    <property type="term" value="F:DNA binding"/>
    <property type="evidence" value="ECO:0007669"/>
    <property type="project" value="UniProtKB-KW"/>
</dbReference>